<keyword evidence="3" id="KW-1185">Reference proteome</keyword>
<dbReference type="EMBL" id="RYFG02000013">
    <property type="protein sequence ID" value="TRX02150.1"/>
    <property type="molecule type" value="Genomic_DNA"/>
</dbReference>
<evidence type="ECO:0000313" key="2">
    <source>
        <dbReference type="EMBL" id="TRX02150.1"/>
    </source>
</evidence>
<dbReference type="SUPFAM" id="SSF49464">
    <property type="entry name" value="Carboxypeptidase regulatory domain-like"/>
    <property type="match status" value="1"/>
</dbReference>
<dbReference type="Gene3D" id="2.60.40.1120">
    <property type="entry name" value="Carboxypeptidase-like, regulatory domain"/>
    <property type="match status" value="1"/>
</dbReference>
<accession>A0ABY3CFD3</accession>
<sequence length="594" mass="62685">MKNKHLPPFKIRCFFLHGWKYNEINNKNIKGIAMRSIIMLFFTLPVLFFPAFTSATESTYAGNYSGTFSGGESGSWVLTISSTGAISGSGVNSRGLSGSMSGQSSADGSITMGIVSSGASFTGSINAATGAISGTWTDSSSGKSGTWSGTRVSAPTNSGGFTACSNEISCTEMNLSFTCPSSTSAVTSCPTSNLLGICTASADSSSYNWKVFAYLPSGMDSAQGSALADSWASSCSSEGNLWSAGNVTVDGSNPKVTQPSALIASGSFVEPNDTPAEATPMLVNDEPLYQFLSSVNDEDWFEVYAKAGQRYTASIPAASIGKMINPQLQLYDAAGNLIMSETGNATSGQDRQITWTATVTGLFRIRVSDQALPAKKSSAVELKGEAADYSYQIRVFLTDAPQQVLTKGRVLDNCGQGINEANVSARLGGVLADSTLTDKIGEFGLLLNPGTYDLKILATNFQEASQSVVVTQTATPLADIKLSPTITTGCVSNPATLAQQAPAVYEDQLGILIIKDILIGDKAYYVELKNIGNFRFQLAQFFSIPGIIHADPPEYVPSTLVAKLPKVFALNKTWKVQLRHNGSGILALESAESY</sequence>
<dbReference type="InterPro" id="IPR008969">
    <property type="entry name" value="CarboxyPept-like_regulatory"/>
</dbReference>
<evidence type="ECO:0000256" key="1">
    <source>
        <dbReference type="SAM" id="Phobius"/>
    </source>
</evidence>
<keyword evidence="1" id="KW-1133">Transmembrane helix</keyword>
<reference evidence="2 3" key="1">
    <citation type="journal article" date="2019" name="Antonie Van Leeuwenhoek">
        <title>Description of 'Ca. Methylobacter oryzae' KRF1, a novel species from the environmentally important Methylobacter clade 2.</title>
        <authorList>
            <person name="Khatri K."/>
            <person name="Mohite J.A."/>
            <person name="Pandit P.S."/>
            <person name="Bahulikar R."/>
            <person name="Rahalkar M.C."/>
        </authorList>
    </citation>
    <scope>NUCLEOTIDE SEQUENCE [LARGE SCALE GENOMIC DNA]</scope>
    <source>
        <strain evidence="2 3">KRF1</strain>
    </source>
</reference>
<evidence type="ECO:0000313" key="3">
    <source>
        <dbReference type="Proteomes" id="UP000733744"/>
    </source>
</evidence>
<dbReference type="Proteomes" id="UP000733744">
    <property type="component" value="Unassembled WGS sequence"/>
</dbReference>
<feature type="transmembrane region" description="Helical" evidence="1">
    <location>
        <begin position="32"/>
        <end position="52"/>
    </location>
</feature>
<gene>
    <name evidence="2" type="ORF">EKO24_002895</name>
</gene>
<protein>
    <recommendedName>
        <fullName evidence="4">Carboxypeptidase regulatory-like domain-containing protein</fullName>
    </recommendedName>
</protein>
<keyword evidence="1" id="KW-0472">Membrane</keyword>
<keyword evidence="1" id="KW-0812">Transmembrane</keyword>
<proteinExistence type="predicted"/>
<comment type="caution">
    <text evidence="2">The sequence shown here is derived from an EMBL/GenBank/DDBJ whole genome shotgun (WGS) entry which is preliminary data.</text>
</comment>
<evidence type="ECO:0008006" key="4">
    <source>
        <dbReference type="Google" id="ProtNLM"/>
    </source>
</evidence>
<dbReference type="Gene3D" id="2.60.120.380">
    <property type="match status" value="1"/>
</dbReference>
<organism evidence="2 3">
    <name type="scientific">Candidatus Methylobacter oryzae</name>
    <dbReference type="NCBI Taxonomy" id="2497749"/>
    <lineage>
        <taxon>Bacteria</taxon>
        <taxon>Pseudomonadati</taxon>
        <taxon>Pseudomonadota</taxon>
        <taxon>Gammaproteobacteria</taxon>
        <taxon>Methylococcales</taxon>
        <taxon>Methylococcaceae</taxon>
        <taxon>Methylobacter</taxon>
    </lineage>
</organism>
<name>A0ABY3CFD3_9GAMM</name>
<dbReference type="Pfam" id="PF13620">
    <property type="entry name" value="CarboxypepD_reg"/>
    <property type="match status" value="1"/>
</dbReference>